<organism evidence="10 11">
    <name type="scientific">Blautia hansenii DSM 20583</name>
    <dbReference type="NCBI Taxonomy" id="537007"/>
    <lineage>
        <taxon>Bacteria</taxon>
        <taxon>Bacillati</taxon>
        <taxon>Bacillota</taxon>
        <taxon>Clostridia</taxon>
        <taxon>Lachnospirales</taxon>
        <taxon>Lachnospiraceae</taxon>
        <taxon>Blautia</taxon>
    </lineage>
</organism>
<reference evidence="10" key="1">
    <citation type="submission" date="2009-09" db="EMBL/GenBank/DDBJ databases">
        <authorList>
            <person name="Weinstock G."/>
            <person name="Sodergren E."/>
            <person name="Clifton S."/>
            <person name="Fulton L."/>
            <person name="Fulton B."/>
            <person name="Courtney L."/>
            <person name="Fronick C."/>
            <person name="Harrison M."/>
            <person name="Strong C."/>
            <person name="Farmer C."/>
            <person name="Delahaunty K."/>
            <person name="Markovic C."/>
            <person name="Hall O."/>
            <person name="Minx P."/>
            <person name="Tomlinson C."/>
            <person name="Mitreva M."/>
            <person name="Nelson J."/>
            <person name="Hou S."/>
            <person name="Wollam A."/>
            <person name="Pepin K.H."/>
            <person name="Johnson M."/>
            <person name="Bhonagiri V."/>
            <person name="Nash W.E."/>
            <person name="Warren W."/>
            <person name="Chinwalla A."/>
            <person name="Mardis E.R."/>
            <person name="Wilson R.K."/>
        </authorList>
    </citation>
    <scope>NUCLEOTIDE SEQUENCE [LARGE SCALE GENOMIC DNA]</scope>
    <source>
        <strain evidence="10">DSM 20583</strain>
    </source>
</reference>
<dbReference type="GO" id="GO:0004397">
    <property type="term" value="F:histidine ammonia-lyase activity"/>
    <property type="evidence" value="ECO:0007669"/>
    <property type="project" value="UniProtKB-UniRule"/>
</dbReference>
<proteinExistence type="inferred from homology"/>
<dbReference type="NCBIfam" id="TIGR01225">
    <property type="entry name" value="hutH"/>
    <property type="match status" value="1"/>
</dbReference>
<dbReference type="NCBIfam" id="NF006871">
    <property type="entry name" value="PRK09367.1"/>
    <property type="match status" value="1"/>
</dbReference>
<evidence type="ECO:0000256" key="9">
    <source>
        <dbReference type="RuleBase" id="RU004480"/>
    </source>
</evidence>
<evidence type="ECO:0000256" key="1">
    <source>
        <dbReference type="ARBA" id="ARBA00005113"/>
    </source>
</evidence>
<comment type="catalytic activity">
    <reaction evidence="5 6 8">
        <text>L-histidine = trans-urocanate + NH4(+)</text>
        <dbReference type="Rhea" id="RHEA:21232"/>
        <dbReference type="ChEBI" id="CHEBI:17771"/>
        <dbReference type="ChEBI" id="CHEBI:28938"/>
        <dbReference type="ChEBI" id="CHEBI:57595"/>
        <dbReference type="EC" id="4.3.1.3"/>
    </reaction>
</comment>
<evidence type="ECO:0000256" key="7">
    <source>
        <dbReference type="RuleBase" id="RU003954"/>
    </source>
</evidence>
<dbReference type="FunFam" id="1.10.275.10:FF:000005">
    <property type="entry name" value="Histidine ammonia-lyase"/>
    <property type="match status" value="1"/>
</dbReference>
<evidence type="ECO:0000256" key="6">
    <source>
        <dbReference type="HAMAP-Rule" id="MF_00229"/>
    </source>
</evidence>
<dbReference type="HAMAP" id="MF_00229">
    <property type="entry name" value="His_ammonia_lyase"/>
    <property type="match status" value="1"/>
</dbReference>
<dbReference type="Gene3D" id="1.20.200.10">
    <property type="entry name" value="Fumarase/aspartase (Central domain)"/>
    <property type="match status" value="1"/>
</dbReference>
<gene>
    <name evidence="6 10" type="primary">hutH</name>
    <name evidence="10" type="ORF">BLAHAN_04486</name>
</gene>
<dbReference type="InterPro" id="IPR024083">
    <property type="entry name" value="Fumarase/histidase_N"/>
</dbReference>
<feature type="modified residue" description="2,3-didehydroalanine (Ser)" evidence="6">
    <location>
        <position position="170"/>
    </location>
</feature>
<protein>
    <recommendedName>
        <fullName evidence="2 6">Histidine ammonia-lyase</fullName>
        <shortName evidence="6">Histidase</shortName>
        <ecNumber evidence="2 6">4.3.1.3</ecNumber>
    </recommendedName>
</protein>
<dbReference type="GO" id="GO:0019557">
    <property type="term" value="P:L-histidine catabolic process to glutamate and formate"/>
    <property type="evidence" value="ECO:0007669"/>
    <property type="project" value="UniProtKB-UniPathway"/>
</dbReference>
<keyword evidence="4 6" id="KW-0456">Lyase</keyword>
<comment type="pathway">
    <text evidence="1 6 8">Amino-acid degradation; L-histidine degradation into L-glutamate; N-formimidoyl-L-glutamate from L-histidine: step 1/3.</text>
</comment>
<evidence type="ECO:0000256" key="4">
    <source>
        <dbReference type="ARBA" id="ARBA00023239"/>
    </source>
</evidence>
<feature type="cross-link" description="5-imidazolinone (Ala-Gly)" evidence="6">
    <location>
        <begin position="169"/>
        <end position="171"/>
    </location>
</feature>
<comment type="caution">
    <text evidence="10">The sequence shown here is derived from an EMBL/GenBank/DDBJ whole genome shotgun (WGS) entry which is preliminary data.</text>
</comment>
<dbReference type="PROSITE" id="PS00488">
    <property type="entry name" value="PAL_HISTIDASE"/>
    <property type="match status" value="1"/>
</dbReference>
<dbReference type="InterPro" id="IPR008948">
    <property type="entry name" value="L-Aspartase-like"/>
</dbReference>
<dbReference type="FunFam" id="1.20.200.10:FF:000003">
    <property type="entry name" value="Histidine ammonia-lyase"/>
    <property type="match status" value="1"/>
</dbReference>
<dbReference type="GO" id="GO:0019556">
    <property type="term" value="P:L-histidine catabolic process to glutamate and formamide"/>
    <property type="evidence" value="ECO:0007669"/>
    <property type="project" value="UniProtKB-UniPathway"/>
</dbReference>
<dbReference type="EC" id="4.3.1.3" evidence="2 6"/>
<dbReference type="UniPathway" id="UPA00379">
    <property type="reaction ID" value="UER00549"/>
</dbReference>
<evidence type="ECO:0000256" key="2">
    <source>
        <dbReference type="ARBA" id="ARBA00012994"/>
    </source>
</evidence>
<dbReference type="STRING" id="537007.BLAHAN_04486"/>
<evidence type="ECO:0000313" key="10">
    <source>
        <dbReference type="EMBL" id="EEX22870.1"/>
    </source>
</evidence>
<dbReference type="CDD" id="cd00332">
    <property type="entry name" value="PAL-HAL"/>
    <property type="match status" value="1"/>
</dbReference>
<evidence type="ECO:0000256" key="3">
    <source>
        <dbReference type="ARBA" id="ARBA00022808"/>
    </source>
</evidence>
<keyword evidence="3 6" id="KW-0369">Histidine metabolism</keyword>
<dbReference type="PANTHER" id="PTHR10362">
    <property type="entry name" value="HISTIDINE AMMONIA-LYASE"/>
    <property type="match status" value="1"/>
</dbReference>
<accession>C9L536</accession>
<name>C9L536_BLAHA</name>
<dbReference type="Gene3D" id="1.10.275.10">
    <property type="entry name" value="Fumarase/aspartase (N-terminal domain)"/>
    <property type="match status" value="1"/>
</dbReference>
<comment type="PTM">
    <text evidence="6">Contains an active site 4-methylidene-imidazol-5-one (MIO), which is formed autocatalytically by cyclization and dehydration of residues Ala-Ser-Gly.</text>
</comment>
<dbReference type="eggNOG" id="COG2986">
    <property type="taxonomic scope" value="Bacteria"/>
</dbReference>
<comment type="subcellular location">
    <subcellularLocation>
        <location evidence="6 9">Cytoplasm</location>
    </subcellularLocation>
</comment>
<sequence>MTFIDAFLTPIMYNFTYNIKRKRGCDMSNILITGKDLTLEQIAAICRGHAKIELAEEAKQNIIESRKVVDDLVAEEKVVYGITTGFGKFSDVVISQDQCKALQKNLIITHAVGAGDPFSEDIARGIMLLRINNLVKGFSGIRLETVQTMVDMLNKGVTAFIPEKGSLGASGDLAPLSHMVLPMLGLGMAYYEGELLPGAEAMKRAGIPTIELSAKEGLALNNGTQAMTSAGSLALYDALNLLKVADIADALCFEAQNGVVDALDHRVHDVRPHSGQLATARNLLKLLEGSKNTTRQGEIRVQDAYSLRCSPQIHGASKDAINYVLDKVNIEINSVTDNPIIFKEDRAGISGGNFHGQPMALSFDFLGIGVAELANVSERRIERLVNPAYSDLPAFLTPHGGVCSGFMIVQYSAAALVSENKVLAHPASVDSIPSSAGQEDHVSMGTIAARKAGEIAKNVRRVLAMELMVACQGIDMRGNKGLGKGTQAAYDLVRKQVATLDDDRELYGDINYCEEIIENGSLIKAVEEAIGSAIETR</sequence>
<keyword evidence="6" id="KW-0963">Cytoplasm</keyword>
<evidence type="ECO:0000256" key="5">
    <source>
        <dbReference type="ARBA" id="ARBA00049269"/>
    </source>
</evidence>
<dbReference type="InterPro" id="IPR001106">
    <property type="entry name" value="Aromatic_Lyase"/>
</dbReference>
<dbReference type="InterPro" id="IPR022313">
    <property type="entry name" value="Phe/His_NH3-lyase_AS"/>
</dbReference>
<comment type="similarity">
    <text evidence="6 7">Belongs to the PAL/histidase family.</text>
</comment>
<dbReference type="AlphaFoldDB" id="C9L536"/>
<evidence type="ECO:0000313" key="11">
    <source>
        <dbReference type="Proteomes" id="UP000003755"/>
    </source>
</evidence>
<dbReference type="Proteomes" id="UP000003755">
    <property type="component" value="Unassembled WGS sequence"/>
</dbReference>
<evidence type="ECO:0000256" key="8">
    <source>
        <dbReference type="RuleBase" id="RU004479"/>
    </source>
</evidence>
<dbReference type="HOGENOM" id="CLU_014801_4_0_9"/>
<dbReference type="InterPro" id="IPR005921">
    <property type="entry name" value="HutH"/>
</dbReference>
<keyword evidence="11" id="KW-1185">Reference proteome</keyword>
<dbReference type="SUPFAM" id="SSF48557">
    <property type="entry name" value="L-aspartase-like"/>
    <property type="match status" value="1"/>
</dbReference>
<dbReference type="EMBL" id="ABYU02000010">
    <property type="protein sequence ID" value="EEX22870.1"/>
    <property type="molecule type" value="Genomic_DNA"/>
</dbReference>
<dbReference type="GO" id="GO:0005737">
    <property type="term" value="C:cytoplasm"/>
    <property type="evidence" value="ECO:0007669"/>
    <property type="project" value="UniProtKB-SubCell"/>
</dbReference>
<dbReference type="Pfam" id="PF00221">
    <property type="entry name" value="Lyase_aromatic"/>
    <property type="match status" value="1"/>
</dbReference>